<keyword evidence="2" id="KW-1185">Reference proteome</keyword>
<name>A0A518C5Z2_9BACT</name>
<protein>
    <recommendedName>
        <fullName evidence="3">Wadjet protein JetD C-terminal domain-containing protein</fullName>
    </recommendedName>
</protein>
<reference evidence="2" key="1">
    <citation type="submission" date="2019-02" db="EMBL/GenBank/DDBJ databases">
        <title>Deep-cultivation of Planctomycetes and their phenomic and genomic characterization uncovers novel biology.</title>
        <authorList>
            <person name="Wiegand S."/>
            <person name="Jogler M."/>
            <person name="Boedeker C."/>
            <person name="Pinto D."/>
            <person name="Vollmers J."/>
            <person name="Rivas-Marin E."/>
            <person name="Kohn T."/>
            <person name="Peeters S.H."/>
            <person name="Heuer A."/>
            <person name="Rast P."/>
            <person name="Oberbeckmann S."/>
            <person name="Bunk B."/>
            <person name="Jeske O."/>
            <person name="Meyerdierks A."/>
            <person name="Storesund J.E."/>
            <person name="Kallscheuer N."/>
            <person name="Luecker S."/>
            <person name="Lage O.M."/>
            <person name="Pohl T."/>
            <person name="Merkel B.J."/>
            <person name="Hornburger P."/>
            <person name="Mueller R.-W."/>
            <person name="Bruemmer F."/>
            <person name="Labrenz M."/>
            <person name="Spormann A.M."/>
            <person name="Op den Camp H."/>
            <person name="Overmann J."/>
            <person name="Amann R."/>
            <person name="Jetten M.S.M."/>
            <person name="Mascher T."/>
            <person name="Medema M.H."/>
            <person name="Devos D.P."/>
            <person name="Kaster A.-K."/>
            <person name="Ovreas L."/>
            <person name="Rohde M."/>
            <person name="Galperin M.Y."/>
            <person name="Jogler C."/>
        </authorList>
    </citation>
    <scope>NUCLEOTIDE SEQUENCE [LARGE SCALE GENOMIC DNA]</scope>
    <source>
        <strain evidence="2">Pan97</strain>
    </source>
</reference>
<dbReference type="RefSeq" id="WP_144971586.1">
    <property type="nucleotide sequence ID" value="NZ_CP036289.1"/>
</dbReference>
<evidence type="ECO:0000313" key="2">
    <source>
        <dbReference type="Proteomes" id="UP000318626"/>
    </source>
</evidence>
<dbReference type="AlphaFoldDB" id="A0A518C5Z2"/>
<sequence length="360" mass="40792">MSASHDDFEFLFDSEKVSRFLDRLKASGKRRVGNSEIWSAFAETYRDIPQGPDGRRCLMRLLRELEASEVLRLPVGHGTRWDRNSTIPTPTSIDLKIDEKRTSTVWRDYPWHPRLQWVLNRSQLSEQQFVFLKKIQQGLVDGWFETLAPLKYRSLQLTGDEKKLVSLCKTRLFGEGRLTLSMLGCDPDILPMVIERVSDAADFLIFENAAPYMLARKVLRASSNPAVGRIAYGSGHQVGKSIEYIALLEAPVRNVFYVGDLDMRGIYIAAKLQSHCAANDLARVHPATVLHEQMLASANRLGAPRGWPDQSRRTSAAGDWVFQFLEPAIRDEIKTIVDSGHRIPEETLTESDLIGCFSSW</sequence>
<dbReference type="Proteomes" id="UP000318626">
    <property type="component" value="Chromosome"/>
</dbReference>
<proteinExistence type="predicted"/>
<accession>A0A518C5Z2</accession>
<dbReference type="KEGG" id="bvo:Pan97_16550"/>
<evidence type="ECO:0008006" key="3">
    <source>
        <dbReference type="Google" id="ProtNLM"/>
    </source>
</evidence>
<organism evidence="1 2">
    <name type="scientific">Bremerella volcania</name>
    <dbReference type="NCBI Taxonomy" id="2527984"/>
    <lineage>
        <taxon>Bacteria</taxon>
        <taxon>Pseudomonadati</taxon>
        <taxon>Planctomycetota</taxon>
        <taxon>Planctomycetia</taxon>
        <taxon>Pirellulales</taxon>
        <taxon>Pirellulaceae</taxon>
        <taxon>Bremerella</taxon>
    </lineage>
</organism>
<gene>
    <name evidence="1" type="ORF">Pan97_16550</name>
</gene>
<evidence type="ECO:0000313" key="1">
    <source>
        <dbReference type="EMBL" id="QDU74643.1"/>
    </source>
</evidence>
<dbReference type="OrthoDB" id="8263792at2"/>
<dbReference type="EMBL" id="CP036289">
    <property type="protein sequence ID" value="QDU74643.1"/>
    <property type="molecule type" value="Genomic_DNA"/>
</dbReference>